<reference evidence="1 2" key="1">
    <citation type="journal article" date="2015" name="Nature">
        <title>rRNA introns, odd ribosomes, and small enigmatic genomes across a large radiation of phyla.</title>
        <authorList>
            <person name="Brown C.T."/>
            <person name="Hug L.A."/>
            <person name="Thomas B.C."/>
            <person name="Sharon I."/>
            <person name="Castelle C.J."/>
            <person name="Singh A."/>
            <person name="Wilkins M.J."/>
            <person name="Williams K.H."/>
            <person name="Banfield J.F."/>
        </authorList>
    </citation>
    <scope>NUCLEOTIDE SEQUENCE [LARGE SCALE GENOMIC DNA]</scope>
</reference>
<organism evidence="1 2">
    <name type="scientific">Candidatus Magasanikbacteria bacterium GW2011_GWC2_45_8</name>
    <dbReference type="NCBI Taxonomy" id="1619050"/>
    <lineage>
        <taxon>Bacteria</taxon>
        <taxon>Candidatus Magasanikiibacteriota</taxon>
    </lineage>
</organism>
<comment type="caution">
    <text evidence="1">The sequence shown here is derived from an EMBL/GenBank/DDBJ whole genome shotgun (WGS) entry which is preliminary data.</text>
</comment>
<evidence type="ECO:0000313" key="1">
    <source>
        <dbReference type="EMBL" id="KKU13913.1"/>
    </source>
</evidence>
<gene>
    <name evidence="1" type="ORF">UX20_C0010G0005</name>
</gene>
<evidence type="ECO:0000313" key="2">
    <source>
        <dbReference type="Proteomes" id="UP000034911"/>
    </source>
</evidence>
<proteinExistence type="predicted"/>
<protein>
    <submittedName>
        <fullName evidence="1">Uncharacterized protein</fullName>
    </submittedName>
</protein>
<dbReference type="EMBL" id="LCLH01000010">
    <property type="protein sequence ID" value="KKU13913.1"/>
    <property type="molecule type" value="Genomic_DNA"/>
</dbReference>
<dbReference type="Proteomes" id="UP000034911">
    <property type="component" value="Unassembled WGS sequence"/>
</dbReference>
<sequence>MHGTRILVIGENDPNKVIEHSLSLSGLCDKIDPSNVPRDFLFYSSYCYAGAIWKAVEAGTLLIFLAFKGDDAVAIATLRREKSDDEWKVGFEACLTGHDDAKTGATNIRSVYLMKQPTATVAG</sequence>
<name>A0A0G1Q841_9BACT</name>
<accession>A0A0G1Q841</accession>
<dbReference type="AlphaFoldDB" id="A0A0G1Q841"/>